<organism evidence="1 2">
    <name type="scientific">Aspergillus ochraceoroseus IBT 24754</name>
    <dbReference type="NCBI Taxonomy" id="1392256"/>
    <lineage>
        <taxon>Eukaryota</taxon>
        <taxon>Fungi</taxon>
        <taxon>Dikarya</taxon>
        <taxon>Ascomycota</taxon>
        <taxon>Pezizomycotina</taxon>
        <taxon>Eurotiomycetes</taxon>
        <taxon>Eurotiomycetidae</taxon>
        <taxon>Eurotiales</taxon>
        <taxon>Aspergillaceae</taxon>
        <taxon>Aspergillus</taxon>
        <taxon>Aspergillus subgen. Nidulantes</taxon>
    </lineage>
</organism>
<comment type="caution">
    <text evidence="1">The sequence shown here is derived from an EMBL/GenBank/DDBJ whole genome shotgun (WGS) entry which is preliminary data.</text>
</comment>
<evidence type="ECO:0000313" key="2">
    <source>
        <dbReference type="Proteomes" id="UP000244073"/>
    </source>
</evidence>
<dbReference type="RefSeq" id="XP_040754502.1">
    <property type="nucleotide sequence ID" value="XM_040900372.1"/>
</dbReference>
<dbReference type="AlphaFoldDB" id="A0A2T5M3K0"/>
<name>A0A2T5M3K0_9EURO</name>
<sequence>MASNTNININIRYRPGTVECPSCTFCTTSGAIECPQTNHPYNVQAHTGMQCYMCSRCSHNRYKAPAKRLFSRTFTWYVHIPLDEEMTGSEILKYRLALAELQNARATIFVKKENVPDGGMVMPVAMAKDVPANVVFAEAREMVRCNLRNLQQLYDMEQFLGV</sequence>
<dbReference type="Proteomes" id="UP000244073">
    <property type="component" value="Unassembled WGS sequence"/>
</dbReference>
<proteinExistence type="predicted"/>
<accession>A0A2T5M3K0</accession>
<dbReference type="EMBL" id="MSFN02000002">
    <property type="protein sequence ID" value="PTU23110.1"/>
    <property type="molecule type" value="Genomic_DNA"/>
</dbReference>
<dbReference type="OrthoDB" id="4461473at2759"/>
<dbReference type="GeneID" id="63817254"/>
<evidence type="ECO:0000313" key="1">
    <source>
        <dbReference type="EMBL" id="PTU23110.1"/>
    </source>
</evidence>
<dbReference type="VEuPathDB" id="FungiDB:P175DRAFT_0543280"/>
<gene>
    <name evidence="1" type="ORF">P175DRAFT_0543280</name>
</gene>
<protein>
    <submittedName>
        <fullName evidence="1">Uncharacterized protein</fullName>
    </submittedName>
</protein>
<reference evidence="1 2" key="1">
    <citation type="journal article" date="2018" name="Proc. Natl. Acad. Sci. U.S.A.">
        <title>Linking secondary metabolites to gene clusters through genome sequencing of six diverse Aspergillus species.</title>
        <authorList>
            <person name="Kaerboelling I."/>
            <person name="Vesth T.C."/>
            <person name="Frisvad J.C."/>
            <person name="Nybo J.L."/>
            <person name="Theobald S."/>
            <person name="Kuo A."/>
            <person name="Bowyer P."/>
            <person name="Matsuda Y."/>
            <person name="Mondo S."/>
            <person name="Lyhne E.K."/>
            <person name="Kogle M.E."/>
            <person name="Clum A."/>
            <person name="Lipzen A."/>
            <person name="Salamov A."/>
            <person name="Ngan C.Y."/>
            <person name="Daum C."/>
            <person name="Chiniquy J."/>
            <person name="Barry K."/>
            <person name="LaButti K."/>
            <person name="Haridas S."/>
            <person name="Simmons B.A."/>
            <person name="Magnuson J.K."/>
            <person name="Mortensen U.H."/>
            <person name="Larsen T.O."/>
            <person name="Grigoriev I.V."/>
            <person name="Baker S.E."/>
            <person name="Andersen M.R."/>
        </authorList>
    </citation>
    <scope>NUCLEOTIDE SEQUENCE [LARGE SCALE GENOMIC DNA]</scope>
    <source>
        <strain evidence="1 2">IBT 24754</strain>
    </source>
</reference>